<dbReference type="Pfam" id="PF01117">
    <property type="entry name" value="Aerolysin"/>
    <property type="match status" value="1"/>
</dbReference>
<evidence type="ECO:0000313" key="5">
    <source>
        <dbReference type="EMBL" id="GLQ76436.1"/>
    </source>
</evidence>
<reference evidence="6" key="1">
    <citation type="journal article" date="2019" name="Int. J. Syst. Evol. Microbiol.">
        <title>The Global Catalogue of Microorganisms (GCM) 10K type strain sequencing project: providing services to taxonomists for standard genome sequencing and annotation.</title>
        <authorList>
            <consortium name="The Broad Institute Genomics Platform"/>
            <consortium name="The Broad Institute Genome Sequencing Center for Infectious Disease"/>
            <person name="Wu L."/>
            <person name="Ma J."/>
        </authorList>
    </citation>
    <scope>NUCLEOTIDE SEQUENCE [LARGE SCALE GENOMIC DNA]</scope>
    <source>
        <strain evidence="6">NBRC 15640</strain>
    </source>
</reference>
<dbReference type="AlphaFoldDB" id="A0AAV5P0L0"/>
<dbReference type="InterPro" id="IPR005830">
    <property type="entry name" value="Aerolysn"/>
</dbReference>
<feature type="signal peptide" evidence="3">
    <location>
        <begin position="1"/>
        <end position="26"/>
    </location>
</feature>
<feature type="domain" description="Aerolysin-like C-terminal" evidence="4">
    <location>
        <begin position="61"/>
        <end position="434"/>
    </location>
</feature>
<comment type="similarity">
    <text evidence="1">Belongs to the aerolysin family.</text>
</comment>
<evidence type="ECO:0000256" key="2">
    <source>
        <dbReference type="ARBA" id="ARBA00023157"/>
    </source>
</evidence>
<evidence type="ECO:0000259" key="4">
    <source>
        <dbReference type="SMART" id="SM00999"/>
    </source>
</evidence>
<dbReference type="Proteomes" id="UP001156690">
    <property type="component" value="Unassembled WGS sequence"/>
</dbReference>
<gene>
    <name evidence="5" type="ORF">GCM10007932_57990</name>
</gene>
<keyword evidence="3" id="KW-0732">Signal</keyword>
<protein>
    <submittedName>
        <fullName evidence="5">Hemolysin</fullName>
    </submittedName>
</protein>
<dbReference type="SMART" id="SM00999">
    <property type="entry name" value="Aerolysin"/>
    <property type="match status" value="1"/>
</dbReference>
<evidence type="ECO:0000256" key="1">
    <source>
        <dbReference type="ARBA" id="ARBA00009831"/>
    </source>
</evidence>
<dbReference type="CDD" id="cd20224">
    <property type="entry name" value="PFM_alpha-toxin-like"/>
    <property type="match status" value="1"/>
</dbReference>
<dbReference type="PANTHER" id="PTHR39244:SF5">
    <property type="entry name" value="NATTERIN-3-LIKE"/>
    <property type="match status" value="1"/>
</dbReference>
<keyword evidence="2" id="KW-1015">Disulfide bond</keyword>
<evidence type="ECO:0000256" key="3">
    <source>
        <dbReference type="SAM" id="SignalP"/>
    </source>
</evidence>
<dbReference type="Gene3D" id="2.170.15.10">
    <property type="entry name" value="Proaerolysin, chain A, domain 3"/>
    <property type="match status" value="1"/>
</dbReference>
<organism evidence="5 6">
    <name type="scientific">Vibrio penaeicida</name>
    <dbReference type="NCBI Taxonomy" id="104609"/>
    <lineage>
        <taxon>Bacteria</taxon>
        <taxon>Pseudomonadati</taxon>
        <taxon>Pseudomonadota</taxon>
        <taxon>Gammaproteobacteria</taxon>
        <taxon>Vibrionales</taxon>
        <taxon>Vibrionaceae</taxon>
        <taxon>Vibrio</taxon>
    </lineage>
</organism>
<dbReference type="Gene3D" id="3.30.412.10">
    <property type="entry name" value="Proaerolysin, chain A, domain 2"/>
    <property type="match status" value="1"/>
</dbReference>
<dbReference type="InterPro" id="IPR053237">
    <property type="entry name" value="Natterin_C"/>
</dbReference>
<proteinExistence type="inferred from homology"/>
<dbReference type="SUPFAM" id="SSF56973">
    <property type="entry name" value="Aerolisin/ETX pore-forming domain"/>
    <property type="match status" value="1"/>
</dbReference>
<dbReference type="PANTHER" id="PTHR39244">
    <property type="entry name" value="NATTERIN-4"/>
    <property type="match status" value="1"/>
</dbReference>
<dbReference type="RefSeq" id="WP_126606521.1">
    <property type="nucleotide sequence ID" value="NZ_AP025145.1"/>
</dbReference>
<name>A0AAV5P0L0_9VIBR</name>
<feature type="chain" id="PRO_5043955279" evidence="3">
    <location>
        <begin position="27"/>
        <end position="451"/>
    </location>
</feature>
<sequence length="451" mass="49387">MERKPFALCTLAASIALVMAPSVALASSSSDGASGSATPTVNNSPLPALPSYPNKAYADGGNVEALQYNVFNDPDFYKPLSYLGHYLGFGWAGGTKSRYIGEDMEVRRIDEKTYSINARYNSNDPHADGYWAHKRLKMKVKDVKLVTNPATLVLGEPEVYDREALATVDAMVYNCGTTEDTAPVDIGYNETTSWTKTDNFSFGQSLSVTNKYEVGVPLIGGASSEIKAEFNASQGWSETDGKSTSVDRKAQYRAQIPAMNKRYITLTLFKQKADIPYNSFAYLSYNLDFEGFLRWSGNARSDHPTNRPTMTQTFGSTIGLNGPQKIADEYKYSYISGRSNWDWHWMKDEFGQSNLSWVLGNVAKRKYGAAMSGKFTTVDGSQYNITAGAAIPLTQQEISTLANCSQPSNGRTARLRSAGSNMGLVVESVERLSDDYADANISVSLASPLTQ</sequence>
<dbReference type="InterPro" id="IPR055267">
    <property type="entry name" value="Aerolysin-like_C"/>
</dbReference>
<keyword evidence="6" id="KW-1185">Reference proteome</keyword>
<dbReference type="PRINTS" id="PR00754">
    <property type="entry name" value="AEROLYSIN"/>
</dbReference>
<accession>A0AAV5P0L0</accession>
<comment type="caution">
    <text evidence="5">The sequence shown here is derived from an EMBL/GenBank/DDBJ whole genome shotgun (WGS) entry which is preliminary data.</text>
</comment>
<evidence type="ECO:0000313" key="6">
    <source>
        <dbReference type="Proteomes" id="UP001156690"/>
    </source>
</evidence>
<dbReference type="EMBL" id="BSNX01000075">
    <property type="protein sequence ID" value="GLQ76436.1"/>
    <property type="molecule type" value="Genomic_DNA"/>
</dbReference>
<dbReference type="GO" id="GO:0005576">
    <property type="term" value="C:extracellular region"/>
    <property type="evidence" value="ECO:0007669"/>
    <property type="project" value="InterPro"/>
</dbReference>